<keyword evidence="4" id="KW-1185">Reference proteome</keyword>
<dbReference type="RefSeq" id="WP_211683319.1">
    <property type="nucleotide sequence ID" value="NZ_JAGRQH010000014.1"/>
</dbReference>
<evidence type="ECO:0000313" key="4">
    <source>
        <dbReference type="Proteomes" id="UP000677812"/>
    </source>
</evidence>
<dbReference type="InterPro" id="IPR046765">
    <property type="entry name" value="Antitox_RHH"/>
</dbReference>
<dbReference type="EMBL" id="JAGRQH010000014">
    <property type="protein sequence ID" value="MBR0560696.1"/>
    <property type="molecule type" value="Genomic_DNA"/>
</dbReference>
<reference evidence="3 4" key="1">
    <citation type="submission" date="2021-04" db="EMBL/GenBank/DDBJ databases">
        <title>The complete genome sequence of Neokomagataea sp. TBRC 2177.</title>
        <authorList>
            <person name="Charoenyingcharoen P."/>
            <person name="Yukphan P."/>
        </authorList>
    </citation>
    <scope>NUCLEOTIDE SEQUENCE [LARGE SCALE GENOMIC DNA]</scope>
    <source>
        <strain evidence="3 4">TBRC 2177</strain>
    </source>
</reference>
<protein>
    <recommendedName>
        <fullName evidence="2">Antitoxin-like ribbon-helix-helix domain-containing protein</fullName>
    </recommendedName>
</protein>
<evidence type="ECO:0000259" key="2">
    <source>
        <dbReference type="Pfam" id="PF20605"/>
    </source>
</evidence>
<feature type="region of interest" description="Disordered" evidence="1">
    <location>
        <begin position="1"/>
        <end position="26"/>
    </location>
</feature>
<feature type="domain" description="Antitoxin-like ribbon-helix-helix" evidence="2">
    <location>
        <begin position="58"/>
        <end position="98"/>
    </location>
</feature>
<dbReference type="Proteomes" id="UP000677812">
    <property type="component" value="Unassembled WGS sequence"/>
</dbReference>
<evidence type="ECO:0000256" key="1">
    <source>
        <dbReference type="SAM" id="MobiDB-lite"/>
    </source>
</evidence>
<comment type="caution">
    <text evidence="3">The sequence shown here is derived from an EMBL/GenBank/DDBJ whole genome shotgun (WGS) entry which is preliminary data.</text>
</comment>
<accession>A0ABS5E9V7</accession>
<proteinExistence type="predicted"/>
<sequence>MSKRPRFDSVDLGSFKATPGKGQPQEAFHDKPLIQAAADLPVVPKPDIKKRAVSMTLYLMPDDHKRLRRLAVDKDAAVQTLLLDAIDRMFDDNGMSPVERWGTRRKIR</sequence>
<dbReference type="Pfam" id="PF20605">
    <property type="entry name" value="Antitox_RHH"/>
    <property type="match status" value="1"/>
</dbReference>
<organism evidence="3 4">
    <name type="scientific">Neokomagataea anthophila</name>
    <dbReference type="NCBI Taxonomy" id="2826925"/>
    <lineage>
        <taxon>Bacteria</taxon>
        <taxon>Pseudomonadati</taxon>
        <taxon>Pseudomonadota</taxon>
        <taxon>Alphaproteobacteria</taxon>
        <taxon>Acetobacterales</taxon>
        <taxon>Acetobacteraceae</taxon>
        <taxon>Neokomagataea</taxon>
    </lineage>
</organism>
<name>A0ABS5E9V7_9PROT</name>
<evidence type="ECO:0000313" key="3">
    <source>
        <dbReference type="EMBL" id="MBR0560696.1"/>
    </source>
</evidence>
<gene>
    <name evidence="3" type="ORF">KB213_11610</name>
</gene>